<dbReference type="RefSeq" id="WP_136065973.1">
    <property type="nucleotide sequence ID" value="NZ_CAAHFH010000004.1"/>
</dbReference>
<dbReference type="GO" id="GO:0004065">
    <property type="term" value="F:arylsulfatase activity"/>
    <property type="evidence" value="ECO:0007669"/>
    <property type="project" value="TreeGrafter"/>
</dbReference>
<feature type="region of interest" description="Disordered" evidence="7">
    <location>
        <begin position="473"/>
        <end position="504"/>
    </location>
</feature>
<evidence type="ECO:0000313" key="10">
    <source>
        <dbReference type="EMBL" id="VGO23529.1"/>
    </source>
</evidence>
<feature type="signal peptide" evidence="8">
    <location>
        <begin position="1"/>
        <end position="28"/>
    </location>
</feature>
<feature type="domain" description="Sulfatase N-terminal" evidence="9">
    <location>
        <begin position="34"/>
        <end position="370"/>
    </location>
</feature>
<proteinExistence type="inferred from homology"/>
<evidence type="ECO:0000256" key="2">
    <source>
        <dbReference type="ARBA" id="ARBA00008779"/>
    </source>
</evidence>
<dbReference type="Gene3D" id="3.40.720.10">
    <property type="entry name" value="Alkaline Phosphatase, subunit A"/>
    <property type="match status" value="1"/>
</dbReference>
<keyword evidence="4 8" id="KW-0732">Signal</keyword>
<evidence type="ECO:0000256" key="7">
    <source>
        <dbReference type="SAM" id="MobiDB-lite"/>
    </source>
</evidence>
<gene>
    <name evidence="10" type="primary">atsA_271</name>
    <name evidence="10" type="ORF">SCARR_05636</name>
</gene>
<dbReference type="PANTHER" id="PTHR42693">
    <property type="entry name" value="ARYLSULFATASE FAMILY MEMBER"/>
    <property type="match status" value="1"/>
</dbReference>
<sequence length="504" mass="55734">MKNQTIKKYVPTALLCSLYFGLIPLSQAAAERPPNIVLILIDDMPWYGTDVRMDPDLPGSAMAFRNMPNVQMLAKQGMTFQNAYSGAGMCAPSRCCLQTGMTAARHLYSGNGGFGPMTDGTVEYKTKKADAKRPVLCPEPQGNIRFPSIGDVLKAGGYTTAHIGKWHLYGGGPEKHGYDVSDGETDNKTFRPAKDPKTGKNADTDADPKFMFSITERGIDFMESAVKARKPFFLQLSHYATHAFYQARPETLAKVENDPLFKHLKPREKKDAVIGAAMCADLDTTIGMVLKKIDQLGIAKNTYVVFVSDNGYHSWNEDMETLRGAKWWLWEAGIRVPMIVRGPSIPAGSRCDVNVVNYDFLPTFADLAGASTHVPKEVDGTSFKTLLFGKPVLASYENRPLFFHYPHYRVAPPSSAIIAGNWKLLHFYEWPDQELLFNLTDDLGEQSNLAAVQPERSSQMVKQLMSQIKTVGGYFPKPNPDADPNAKVYDPNKLADKGDAGDPD</sequence>
<dbReference type="InterPro" id="IPR000917">
    <property type="entry name" value="Sulfatase_N"/>
</dbReference>
<evidence type="ECO:0000256" key="6">
    <source>
        <dbReference type="ARBA" id="ARBA00022837"/>
    </source>
</evidence>
<dbReference type="GO" id="GO:0046872">
    <property type="term" value="F:metal ion binding"/>
    <property type="evidence" value="ECO:0007669"/>
    <property type="project" value="UniProtKB-KW"/>
</dbReference>
<reference evidence="10 11" key="1">
    <citation type="submission" date="2019-04" db="EMBL/GenBank/DDBJ databases">
        <authorList>
            <person name="Van Vliet M D."/>
        </authorList>
    </citation>
    <scope>NUCLEOTIDE SEQUENCE [LARGE SCALE GENOMIC DNA]</scope>
    <source>
        <strain evidence="10 11">F21</strain>
    </source>
</reference>
<accession>A0A6C2UTN6</accession>
<evidence type="ECO:0000259" key="9">
    <source>
        <dbReference type="Pfam" id="PF00884"/>
    </source>
</evidence>
<dbReference type="Proteomes" id="UP000346198">
    <property type="component" value="Unassembled WGS sequence"/>
</dbReference>
<feature type="chain" id="PRO_5028990274" evidence="8">
    <location>
        <begin position="29"/>
        <end position="504"/>
    </location>
</feature>
<dbReference type="InterPro" id="IPR024607">
    <property type="entry name" value="Sulfatase_CS"/>
</dbReference>
<evidence type="ECO:0000313" key="11">
    <source>
        <dbReference type="Proteomes" id="UP000346198"/>
    </source>
</evidence>
<dbReference type="CDD" id="cd16144">
    <property type="entry name" value="ARS_like"/>
    <property type="match status" value="1"/>
</dbReference>
<comment type="similarity">
    <text evidence="2">Belongs to the sulfatase family.</text>
</comment>
<dbReference type="PANTHER" id="PTHR42693:SF42">
    <property type="entry name" value="ARYLSULFATASE G"/>
    <property type="match status" value="1"/>
</dbReference>
<evidence type="ECO:0000256" key="5">
    <source>
        <dbReference type="ARBA" id="ARBA00022801"/>
    </source>
</evidence>
<feature type="compositionally biased region" description="Basic and acidic residues" evidence="7">
    <location>
        <begin position="493"/>
        <end position="504"/>
    </location>
</feature>
<dbReference type="AlphaFoldDB" id="A0A6C2UTN6"/>
<evidence type="ECO:0000256" key="8">
    <source>
        <dbReference type="SAM" id="SignalP"/>
    </source>
</evidence>
<name>A0A6C2UTN6_9BACT</name>
<keyword evidence="6" id="KW-0106">Calcium</keyword>
<dbReference type="Gene3D" id="3.30.1120.10">
    <property type="match status" value="1"/>
</dbReference>
<keyword evidence="3" id="KW-0479">Metal-binding</keyword>
<dbReference type="SUPFAM" id="SSF53649">
    <property type="entry name" value="Alkaline phosphatase-like"/>
    <property type="match status" value="1"/>
</dbReference>
<evidence type="ECO:0000256" key="1">
    <source>
        <dbReference type="ARBA" id="ARBA00001913"/>
    </source>
</evidence>
<organism evidence="10 11">
    <name type="scientific">Pontiella sulfatireligans</name>
    <dbReference type="NCBI Taxonomy" id="2750658"/>
    <lineage>
        <taxon>Bacteria</taxon>
        <taxon>Pseudomonadati</taxon>
        <taxon>Kiritimatiellota</taxon>
        <taxon>Kiritimatiellia</taxon>
        <taxon>Kiritimatiellales</taxon>
        <taxon>Pontiellaceae</taxon>
        <taxon>Pontiella</taxon>
    </lineage>
</organism>
<protein>
    <submittedName>
        <fullName evidence="10">Arylsulfatase</fullName>
    </submittedName>
</protein>
<feature type="region of interest" description="Disordered" evidence="7">
    <location>
        <begin position="181"/>
        <end position="204"/>
    </location>
</feature>
<keyword evidence="11" id="KW-1185">Reference proteome</keyword>
<dbReference type="Pfam" id="PF00884">
    <property type="entry name" value="Sulfatase"/>
    <property type="match status" value="1"/>
</dbReference>
<dbReference type="PROSITE" id="PS00149">
    <property type="entry name" value="SULFATASE_2"/>
    <property type="match status" value="1"/>
</dbReference>
<dbReference type="EMBL" id="CAAHFH010000004">
    <property type="protein sequence ID" value="VGO23529.1"/>
    <property type="molecule type" value="Genomic_DNA"/>
</dbReference>
<dbReference type="InterPro" id="IPR050738">
    <property type="entry name" value="Sulfatase"/>
</dbReference>
<comment type="cofactor">
    <cofactor evidence="1">
        <name>Ca(2+)</name>
        <dbReference type="ChEBI" id="CHEBI:29108"/>
    </cofactor>
</comment>
<evidence type="ECO:0000256" key="4">
    <source>
        <dbReference type="ARBA" id="ARBA00022729"/>
    </source>
</evidence>
<dbReference type="InterPro" id="IPR017850">
    <property type="entry name" value="Alkaline_phosphatase_core_sf"/>
</dbReference>
<keyword evidence="5" id="KW-0378">Hydrolase</keyword>
<evidence type="ECO:0000256" key="3">
    <source>
        <dbReference type="ARBA" id="ARBA00022723"/>
    </source>
</evidence>